<dbReference type="EMBL" id="BAAASR010000021">
    <property type="protein sequence ID" value="GAA2504145.1"/>
    <property type="molecule type" value="Genomic_DNA"/>
</dbReference>
<comment type="caution">
    <text evidence="1">The sequence shown here is derived from an EMBL/GenBank/DDBJ whole genome shotgun (WGS) entry which is preliminary data.</text>
</comment>
<sequence length="44" mass="4526">MRRVGWVSGFAVLADADTDTLQWYVSGNTGTRGAAHAPYGGAAA</sequence>
<keyword evidence="2" id="KW-1185">Reference proteome</keyword>
<evidence type="ECO:0000313" key="1">
    <source>
        <dbReference type="EMBL" id="GAA2504145.1"/>
    </source>
</evidence>
<organism evidence="1 2">
    <name type="scientific">Streptomyces gobitricini</name>
    <dbReference type="NCBI Taxonomy" id="68211"/>
    <lineage>
        <taxon>Bacteria</taxon>
        <taxon>Bacillati</taxon>
        <taxon>Actinomycetota</taxon>
        <taxon>Actinomycetes</taxon>
        <taxon>Kitasatosporales</taxon>
        <taxon>Streptomycetaceae</taxon>
        <taxon>Streptomyces</taxon>
    </lineage>
</organism>
<gene>
    <name evidence="1" type="ORF">GCM10010393_40930</name>
</gene>
<evidence type="ECO:0000313" key="2">
    <source>
        <dbReference type="Proteomes" id="UP001499942"/>
    </source>
</evidence>
<protein>
    <submittedName>
        <fullName evidence="1">Uncharacterized protein</fullName>
    </submittedName>
</protein>
<reference evidence="1 2" key="1">
    <citation type="journal article" date="2019" name="Int. J. Syst. Evol. Microbiol.">
        <title>The Global Catalogue of Microorganisms (GCM) 10K type strain sequencing project: providing services to taxonomists for standard genome sequencing and annotation.</title>
        <authorList>
            <consortium name="The Broad Institute Genomics Platform"/>
            <consortium name="The Broad Institute Genome Sequencing Center for Infectious Disease"/>
            <person name="Wu L."/>
            <person name="Ma J."/>
        </authorList>
    </citation>
    <scope>NUCLEOTIDE SEQUENCE [LARGE SCALE GENOMIC DNA]</scope>
    <source>
        <strain evidence="1 2">JCM 5062</strain>
    </source>
</reference>
<proteinExistence type="predicted"/>
<accession>A0ABN3MMV6</accession>
<dbReference type="Proteomes" id="UP001499942">
    <property type="component" value="Unassembled WGS sequence"/>
</dbReference>
<name>A0ABN3MMV6_9ACTN</name>